<organism evidence="1">
    <name type="scientific">marine metagenome</name>
    <dbReference type="NCBI Taxonomy" id="408172"/>
    <lineage>
        <taxon>unclassified sequences</taxon>
        <taxon>metagenomes</taxon>
        <taxon>ecological metagenomes</taxon>
    </lineage>
</organism>
<sequence>MAVVMFFMTFKLSIVLSAGNGLKRNPFLLQGWL</sequence>
<protein>
    <submittedName>
        <fullName evidence="1">Uncharacterized protein</fullName>
    </submittedName>
</protein>
<name>A0A382I6U4_9ZZZZ</name>
<proteinExistence type="predicted"/>
<accession>A0A382I6U4</accession>
<dbReference type="AlphaFoldDB" id="A0A382I6U4"/>
<gene>
    <name evidence="1" type="ORF">METZ01_LOCUS248112</name>
</gene>
<reference evidence="1" key="1">
    <citation type="submission" date="2018-05" db="EMBL/GenBank/DDBJ databases">
        <authorList>
            <person name="Lanie J.A."/>
            <person name="Ng W.-L."/>
            <person name="Kazmierczak K.M."/>
            <person name="Andrzejewski T.M."/>
            <person name="Davidsen T.M."/>
            <person name="Wayne K.J."/>
            <person name="Tettelin H."/>
            <person name="Glass J.I."/>
            <person name="Rusch D."/>
            <person name="Podicherti R."/>
            <person name="Tsui H.-C.T."/>
            <person name="Winkler M.E."/>
        </authorList>
    </citation>
    <scope>NUCLEOTIDE SEQUENCE</scope>
</reference>
<evidence type="ECO:0000313" key="1">
    <source>
        <dbReference type="EMBL" id="SVB95258.1"/>
    </source>
</evidence>
<dbReference type="EMBL" id="UINC01065510">
    <property type="protein sequence ID" value="SVB95258.1"/>
    <property type="molecule type" value="Genomic_DNA"/>
</dbReference>